<dbReference type="Proteomes" id="UP000252415">
    <property type="component" value="Unassembled WGS sequence"/>
</dbReference>
<dbReference type="AlphaFoldDB" id="A0A368W711"/>
<dbReference type="SUPFAM" id="SSF81301">
    <property type="entry name" value="Nucleotidyltransferase"/>
    <property type="match status" value="1"/>
</dbReference>
<evidence type="ECO:0008006" key="3">
    <source>
        <dbReference type="Google" id="ProtNLM"/>
    </source>
</evidence>
<reference evidence="1 2" key="1">
    <citation type="submission" date="2018-07" db="EMBL/GenBank/DDBJ databases">
        <title>Genomic Encyclopedia of Type Strains, Phase III (KMG-III): the genomes of soil and plant-associated and newly described type strains.</title>
        <authorList>
            <person name="Whitman W."/>
        </authorList>
    </citation>
    <scope>NUCLEOTIDE SEQUENCE [LARGE SCALE GENOMIC DNA]</scope>
    <source>
        <strain evidence="1 2">CECT 7506</strain>
    </source>
</reference>
<dbReference type="InterPro" id="IPR043519">
    <property type="entry name" value="NT_sf"/>
</dbReference>
<evidence type="ECO:0000313" key="2">
    <source>
        <dbReference type="Proteomes" id="UP000252415"/>
    </source>
</evidence>
<name>A0A368W711_9BACL</name>
<dbReference type="InterPro" id="IPR019646">
    <property type="entry name" value="Aminoglyc_AdlTrfase"/>
</dbReference>
<proteinExistence type="predicted"/>
<sequence length="201" mass="22392">MTEMKHIQKTLATVIQATESSQSKWIVGGSAGLMLRGIPLSAAPRDLDIYCDDEYMHSIFQSLKEFAVDEPTVSVTGMYRSRLCHFHIQNVQVELVAGFQVKASGCRYETAVRELLIPYGDRIKLGGESQSVYVTPLAHELCFNMLRGRSDRVQLIVQAFAEAPEIHAGALQAIELGNAFTEAVKCRIHRLINEREAGVLR</sequence>
<evidence type="ECO:0000313" key="1">
    <source>
        <dbReference type="EMBL" id="RCW51122.1"/>
    </source>
</evidence>
<gene>
    <name evidence="1" type="ORF">DFP97_102316</name>
</gene>
<dbReference type="Pfam" id="PF10706">
    <property type="entry name" value="Aminoglyc_resit"/>
    <property type="match status" value="1"/>
</dbReference>
<dbReference type="Gene3D" id="3.30.460.40">
    <property type="match status" value="1"/>
</dbReference>
<keyword evidence="2" id="KW-1185">Reference proteome</keyword>
<dbReference type="OrthoDB" id="2678373at2"/>
<dbReference type="RefSeq" id="WP_114378618.1">
    <property type="nucleotide sequence ID" value="NZ_QPJD01000002.1"/>
</dbReference>
<comment type="caution">
    <text evidence="1">The sequence shown here is derived from an EMBL/GenBank/DDBJ whole genome shotgun (WGS) entry which is preliminary data.</text>
</comment>
<protein>
    <recommendedName>
        <fullName evidence="3">Nucleotidyltransferase AbiEii toxin of type IV toxin-antitoxin system</fullName>
    </recommendedName>
</protein>
<accession>A0A368W711</accession>
<organism evidence="1 2">
    <name type="scientific">Paenibacillus prosopidis</name>
    <dbReference type="NCBI Taxonomy" id="630520"/>
    <lineage>
        <taxon>Bacteria</taxon>
        <taxon>Bacillati</taxon>
        <taxon>Bacillota</taxon>
        <taxon>Bacilli</taxon>
        <taxon>Bacillales</taxon>
        <taxon>Paenibacillaceae</taxon>
        <taxon>Paenibacillus</taxon>
    </lineage>
</organism>
<dbReference type="EMBL" id="QPJD01000002">
    <property type="protein sequence ID" value="RCW51122.1"/>
    <property type="molecule type" value="Genomic_DNA"/>
</dbReference>